<accession>A0A427A9S5</accession>
<sequence length="118" mass="13029">VVRVLVSQDMGIETPIPISMKLRDHNDVFRRIVSAAQQPHLSIPETEAGKSRKQYRPSSALATISGASNPASDGCVDQSDTRHIIVFRSLFLLNVFVSITSHFVLSYASTHYAYNVVV</sequence>
<comment type="caution">
    <text evidence="2">The sequence shown here is derived from an EMBL/GenBank/DDBJ whole genome shotgun (WGS) entry which is preliminary data.</text>
</comment>
<name>A0A427A9S5_ENSVE</name>
<reference evidence="2 3" key="1">
    <citation type="journal article" date="2014" name="Agronomy (Basel)">
        <title>A Draft Genome Sequence for Ensete ventricosum, the Drought-Tolerant Tree Against Hunger.</title>
        <authorList>
            <person name="Harrison J."/>
            <person name="Moore K.A."/>
            <person name="Paszkiewicz K."/>
            <person name="Jones T."/>
            <person name="Grant M."/>
            <person name="Ambacheew D."/>
            <person name="Muzemil S."/>
            <person name="Studholme D.J."/>
        </authorList>
    </citation>
    <scope>NUCLEOTIDE SEQUENCE [LARGE SCALE GENOMIC DNA]</scope>
</reference>
<dbReference type="EMBL" id="AMZH03003232">
    <property type="protein sequence ID" value="RRT72982.1"/>
    <property type="molecule type" value="Genomic_DNA"/>
</dbReference>
<dbReference type="Proteomes" id="UP000287651">
    <property type="component" value="Unassembled WGS sequence"/>
</dbReference>
<gene>
    <name evidence="2" type="ORF">B296_00018944</name>
</gene>
<evidence type="ECO:0000313" key="3">
    <source>
        <dbReference type="Proteomes" id="UP000287651"/>
    </source>
</evidence>
<proteinExistence type="predicted"/>
<evidence type="ECO:0000313" key="2">
    <source>
        <dbReference type="EMBL" id="RRT72982.1"/>
    </source>
</evidence>
<evidence type="ECO:0000256" key="1">
    <source>
        <dbReference type="SAM" id="Phobius"/>
    </source>
</evidence>
<keyword evidence="1" id="KW-0472">Membrane</keyword>
<feature type="transmembrane region" description="Helical" evidence="1">
    <location>
        <begin position="91"/>
        <end position="114"/>
    </location>
</feature>
<organism evidence="2 3">
    <name type="scientific">Ensete ventricosum</name>
    <name type="common">Abyssinian banana</name>
    <name type="synonym">Musa ensete</name>
    <dbReference type="NCBI Taxonomy" id="4639"/>
    <lineage>
        <taxon>Eukaryota</taxon>
        <taxon>Viridiplantae</taxon>
        <taxon>Streptophyta</taxon>
        <taxon>Embryophyta</taxon>
        <taxon>Tracheophyta</taxon>
        <taxon>Spermatophyta</taxon>
        <taxon>Magnoliopsida</taxon>
        <taxon>Liliopsida</taxon>
        <taxon>Zingiberales</taxon>
        <taxon>Musaceae</taxon>
        <taxon>Ensete</taxon>
    </lineage>
</organism>
<keyword evidence="1" id="KW-0812">Transmembrane</keyword>
<keyword evidence="1" id="KW-1133">Transmembrane helix</keyword>
<dbReference type="AlphaFoldDB" id="A0A427A9S5"/>
<feature type="non-terminal residue" evidence="2">
    <location>
        <position position="1"/>
    </location>
</feature>
<protein>
    <submittedName>
        <fullName evidence="2">Uncharacterized protein</fullName>
    </submittedName>
</protein>